<proteinExistence type="predicted"/>
<name>A0A0N4ZSL4_PARTI</name>
<dbReference type="Proteomes" id="UP000038045">
    <property type="component" value="Unplaced"/>
</dbReference>
<sequence length="229" mass="27041">MGTSIQGVNVSISRFEVKEIKELSLTIFGKSNVLNFFSNYLTPGIHIKKLSLFFQDFKEYEKYNKFMRSLKHLENIEIALSCFSTERRKNKPPLPMDERSRSRSPSRCTCLKLMSPWIISTLLNNNPSLSNIFIYSNGSCFREEFVSHMYNVYNCYNKKRYKEFQVLIFHGQDDYSCFESKFEQYINIYSADDPKYVPEKYDEIAILAHKTCHSYTINRVAQIKLNDRL</sequence>
<evidence type="ECO:0000313" key="2">
    <source>
        <dbReference type="WBParaSite" id="PTRK_0001149600.1"/>
    </source>
</evidence>
<keyword evidence="1" id="KW-1185">Reference proteome</keyword>
<dbReference type="AlphaFoldDB" id="A0A0N4ZSL4"/>
<evidence type="ECO:0000313" key="1">
    <source>
        <dbReference type="Proteomes" id="UP000038045"/>
    </source>
</evidence>
<organism evidence="1 2">
    <name type="scientific">Parastrongyloides trichosuri</name>
    <name type="common">Possum-specific nematode worm</name>
    <dbReference type="NCBI Taxonomy" id="131310"/>
    <lineage>
        <taxon>Eukaryota</taxon>
        <taxon>Metazoa</taxon>
        <taxon>Ecdysozoa</taxon>
        <taxon>Nematoda</taxon>
        <taxon>Chromadorea</taxon>
        <taxon>Rhabditida</taxon>
        <taxon>Tylenchina</taxon>
        <taxon>Panagrolaimomorpha</taxon>
        <taxon>Strongyloidoidea</taxon>
        <taxon>Strongyloididae</taxon>
        <taxon>Parastrongyloides</taxon>
    </lineage>
</organism>
<accession>A0A0N4ZSL4</accession>
<reference evidence="2" key="1">
    <citation type="submission" date="2017-02" db="UniProtKB">
        <authorList>
            <consortium name="WormBaseParasite"/>
        </authorList>
    </citation>
    <scope>IDENTIFICATION</scope>
</reference>
<dbReference type="WBParaSite" id="PTRK_0001149600.1">
    <property type="protein sequence ID" value="PTRK_0001149600.1"/>
    <property type="gene ID" value="PTRK_0001149600"/>
</dbReference>
<protein>
    <submittedName>
        <fullName evidence="2">Uncharacterized protein</fullName>
    </submittedName>
</protein>